<accession>A0A7G7G766</accession>
<dbReference type="AlphaFoldDB" id="A0A7G7G766"/>
<sequence>MKKIFTLFLLMLAFVTTQASALNLDRGNEERLKVQAIEQTRELATKLGLNEADYIRVKNIIFQKLVAIQAVEAAYAKSPEQLQKKMQAVTEEYNQQIAGALSAKQHKMYLALASAD</sequence>
<organism evidence="2 3">
    <name type="scientific">Adhaeribacter swui</name>
    <dbReference type="NCBI Taxonomy" id="2086471"/>
    <lineage>
        <taxon>Bacteria</taxon>
        <taxon>Pseudomonadati</taxon>
        <taxon>Bacteroidota</taxon>
        <taxon>Cytophagia</taxon>
        <taxon>Cytophagales</taxon>
        <taxon>Hymenobacteraceae</taxon>
        <taxon>Adhaeribacter</taxon>
    </lineage>
</organism>
<evidence type="ECO:0000256" key="1">
    <source>
        <dbReference type="SAM" id="SignalP"/>
    </source>
</evidence>
<keyword evidence="3" id="KW-1185">Reference proteome</keyword>
<name>A0A7G7G766_9BACT</name>
<dbReference type="KEGG" id="aswu:HUW51_09730"/>
<evidence type="ECO:0000313" key="2">
    <source>
        <dbReference type="EMBL" id="QNF33000.1"/>
    </source>
</evidence>
<gene>
    <name evidence="2" type="ORF">HUW51_09730</name>
</gene>
<evidence type="ECO:0000313" key="3">
    <source>
        <dbReference type="Proteomes" id="UP000515237"/>
    </source>
</evidence>
<dbReference type="RefSeq" id="WP_185273792.1">
    <property type="nucleotide sequence ID" value="NZ_CP055156.1"/>
</dbReference>
<protein>
    <submittedName>
        <fullName evidence="2">Uncharacterized protein</fullName>
    </submittedName>
</protein>
<reference evidence="2 3" key="1">
    <citation type="journal article" date="2018" name="Int. J. Syst. Evol. Microbiol.">
        <title>Adhaeribacter swui sp. nov., isolated from wet mud.</title>
        <authorList>
            <person name="Kim D.U."/>
            <person name="Kim K.W."/>
            <person name="Kang M.S."/>
            <person name="Kim J.Y."/>
            <person name="Jang J.H."/>
            <person name="Kim M.K."/>
        </authorList>
    </citation>
    <scope>NUCLEOTIDE SEQUENCE [LARGE SCALE GENOMIC DNA]</scope>
    <source>
        <strain evidence="2 3">KCTC 52873</strain>
    </source>
</reference>
<feature type="signal peptide" evidence="1">
    <location>
        <begin position="1"/>
        <end position="21"/>
    </location>
</feature>
<dbReference type="EMBL" id="CP055156">
    <property type="protein sequence ID" value="QNF33000.1"/>
    <property type="molecule type" value="Genomic_DNA"/>
</dbReference>
<proteinExistence type="predicted"/>
<dbReference type="Proteomes" id="UP000515237">
    <property type="component" value="Chromosome"/>
</dbReference>
<feature type="chain" id="PRO_5028812491" evidence="1">
    <location>
        <begin position="22"/>
        <end position="116"/>
    </location>
</feature>
<keyword evidence="1" id="KW-0732">Signal</keyword>